<keyword evidence="4 12" id="KW-0808">Transferase</keyword>
<dbReference type="HAMAP" id="MF_00038">
    <property type="entry name" value="MraY"/>
    <property type="match status" value="1"/>
</dbReference>
<dbReference type="Proteomes" id="UP000221024">
    <property type="component" value="Unassembled WGS sequence"/>
</dbReference>
<evidence type="ECO:0000256" key="9">
    <source>
        <dbReference type="ARBA" id="ARBA00023136"/>
    </source>
</evidence>
<dbReference type="GO" id="GO:0051301">
    <property type="term" value="P:cell division"/>
    <property type="evidence" value="ECO:0007669"/>
    <property type="project" value="UniProtKB-KW"/>
</dbReference>
<comment type="subcellular location">
    <subcellularLocation>
        <location evidence="12">Cell membrane</location>
        <topology evidence="12">Multi-pass membrane protein</topology>
    </subcellularLocation>
    <subcellularLocation>
        <location evidence="1">Membrane</location>
        <topology evidence="1">Multi-pass membrane protein</topology>
    </subcellularLocation>
</comment>
<dbReference type="NCBIfam" id="TIGR00445">
    <property type="entry name" value="mraY"/>
    <property type="match status" value="1"/>
</dbReference>
<keyword evidence="6 12" id="KW-0133">Cell shape</keyword>
<evidence type="ECO:0000256" key="8">
    <source>
        <dbReference type="ARBA" id="ARBA00022989"/>
    </source>
</evidence>
<evidence type="ECO:0000256" key="14">
    <source>
        <dbReference type="PIRSR" id="PIRSR600715-1"/>
    </source>
</evidence>
<feature type="transmembrane region" description="Helical" evidence="12">
    <location>
        <begin position="282"/>
        <end position="303"/>
    </location>
</feature>
<dbReference type="GO" id="GO:0046872">
    <property type="term" value="F:metal ion binding"/>
    <property type="evidence" value="ECO:0007669"/>
    <property type="project" value="UniProtKB-KW"/>
</dbReference>
<feature type="transmembrane region" description="Helical" evidence="12">
    <location>
        <begin position="79"/>
        <end position="96"/>
    </location>
</feature>
<proteinExistence type="inferred from homology"/>
<dbReference type="GO" id="GO:0005886">
    <property type="term" value="C:plasma membrane"/>
    <property type="evidence" value="ECO:0007669"/>
    <property type="project" value="UniProtKB-SubCell"/>
</dbReference>
<reference evidence="15 16" key="1">
    <citation type="submission" date="2017-10" db="EMBL/GenBank/DDBJ databases">
        <title>Draft genome of Longimonas halophila.</title>
        <authorList>
            <person name="Goh K.M."/>
            <person name="Shamsir M.S."/>
            <person name="Lim S.W."/>
        </authorList>
    </citation>
    <scope>NUCLEOTIDE SEQUENCE [LARGE SCALE GENOMIC DNA]</scope>
    <source>
        <strain evidence="15 16">KCTC 42399</strain>
    </source>
</reference>
<comment type="function">
    <text evidence="12">Catalyzes the initial step of the lipid cycle reactions in the biosynthesis of the cell wall peptidoglycan: transfers peptidoglycan precursor phospho-MurNAc-pentapeptide from UDP-MurNAc-pentapeptide onto the lipid carrier undecaprenyl phosphate, yielding undecaprenyl-pyrophosphoryl-MurNAc-pentapeptide, known as lipid I.</text>
</comment>
<keyword evidence="12" id="KW-1003">Cell membrane</keyword>
<dbReference type="InterPro" id="IPR000715">
    <property type="entry name" value="Glycosyl_transferase_4"/>
</dbReference>
<evidence type="ECO:0000256" key="6">
    <source>
        <dbReference type="ARBA" id="ARBA00022960"/>
    </source>
</evidence>
<gene>
    <name evidence="12" type="primary">mraY</name>
    <name evidence="15" type="ORF">CRI93_11665</name>
</gene>
<keyword evidence="11 12" id="KW-0961">Cell wall biogenesis/degradation</keyword>
<dbReference type="Pfam" id="PF10555">
    <property type="entry name" value="MraY_sig1"/>
    <property type="match status" value="1"/>
</dbReference>
<dbReference type="GO" id="GO:0009252">
    <property type="term" value="P:peptidoglycan biosynthetic process"/>
    <property type="evidence" value="ECO:0007669"/>
    <property type="project" value="UniProtKB-UniRule"/>
</dbReference>
<dbReference type="GO" id="GO:0071555">
    <property type="term" value="P:cell wall organization"/>
    <property type="evidence" value="ECO:0007669"/>
    <property type="project" value="UniProtKB-KW"/>
</dbReference>
<keyword evidence="12 14" id="KW-0460">Magnesium</keyword>
<keyword evidence="16" id="KW-1185">Reference proteome</keyword>
<dbReference type="EMBL" id="PDEP01000011">
    <property type="protein sequence ID" value="PEN05755.1"/>
    <property type="molecule type" value="Genomic_DNA"/>
</dbReference>
<evidence type="ECO:0000256" key="5">
    <source>
        <dbReference type="ARBA" id="ARBA00022692"/>
    </source>
</evidence>
<evidence type="ECO:0000256" key="4">
    <source>
        <dbReference type="ARBA" id="ARBA00022679"/>
    </source>
</evidence>
<feature type="transmembrane region" description="Helical" evidence="12">
    <location>
        <begin position="219"/>
        <end position="238"/>
    </location>
</feature>
<feature type="transmembrane region" description="Helical" evidence="12">
    <location>
        <begin position="258"/>
        <end position="275"/>
    </location>
</feature>
<feature type="transmembrane region" description="Helical" evidence="12">
    <location>
        <begin position="309"/>
        <end position="332"/>
    </location>
</feature>
<keyword evidence="12 14" id="KW-0479">Metal-binding</keyword>
<feature type="transmembrane region" description="Helical" evidence="12">
    <location>
        <begin position="102"/>
        <end position="119"/>
    </location>
</feature>
<evidence type="ECO:0000256" key="11">
    <source>
        <dbReference type="ARBA" id="ARBA00023316"/>
    </source>
</evidence>
<evidence type="ECO:0000256" key="7">
    <source>
        <dbReference type="ARBA" id="ARBA00022984"/>
    </source>
</evidence>
<comment type="pathway">
    <text evidence="12">Cell wall biogenesis; peptidoglycan biosynthesis.</text>
</comment>
<organism evidence="15 16">
    <name type="scientific">Longimonas halophila</name>
    <dbReference type="NCBI Taxonomy" id="1469170"/>
    <lineage>
        <taxon>Bacteria</taxon>
        <taxon>Pseudomonadati</taxon>
        <taxon>Rhodothermota</taxon>
        <taxon>Rhodothermia</taxon>
        <taxon>Rhodothermales</taxon>
        <taxon>Salisaetaceae</taxon>
        <taxon>Longimonas</taxon>
    </lineage>
</organism>
<dbReference type="PANTHER" id="PTHR22926:SF5">
    <property type="entry name" value="PHOSPHO-N-ACETYLMURAMOYL-PENTAPEPTIDE-TRANSFERASE HOMOLOG"/>
    <property type="match status" value="1"/>
</dbReference>
<evidence type="ECO:0000313" key="15">
    <source>
        <dbReference type="EMBL" id="PEN05755.1"/>
    </source>
</evidence>
<evidence type="ECO:0000256" key="12">
    <source>
        <dbReference type="HAMAP-Rule" id="MF_00038"/>
    </source>
</evidence>
<dbReference type="EC" id="2.7.8.13" evidence="12 13"/>
<dbReference type="GO" id="GO:0051992">
    <property type="term" value="F:UDP-N-acetylmuramoyl-L-alanyl-D-glutamyl-meso-2,6-diaminopimelyl-D-alanyl-D-alanine:undecaprenyl-phosphate transferase activity"/>
    <property type="evidence" value="ECO:0007669"/>
    <property type="project" value="RHEA"/>
</dbReference>
<evidence type="ECO:0000256" key="2">
    <source>
        <dbReference type="ARBA" id="ARBA00005583"/>
    </source>
</evidence>
<comment type="catalytic activity">
    <reaction evidence="12">
        <text>UDP-N-acetyl-alpha-D-muramoyl-L-alanyl-gamma-D-glutamyl-meso-2,6-diaminopimeloyl-D-alanyl-D-alanine + di-trans,octa-cis-undecaprenyl phosphate = di-trans,octa-cis-undecaprenyl diphospho-N-acetyl-alpha-D-muramoyl-L-alanyl-D-glutamyl-meso-2,6-diaminopimeloyl-D-alanyl-D-alanine + UMP</text>
        <dbReference type="Rhea" id="RHEA:28386"/>
        <dbReference type="ChEBI" id="CHEBI:57865"/>
        <dbReference type="ChEBI" id="CHEBI:60392"/>
        <dbReference type="ChEBI" id="CHEBI:61386"/>
        <dbReference type="ChEBI" id="CHEBI:61387"/>
        <dbReference type="EC" id="2.7.8.13"/>
    </reaction>
</comment>
<comment type="cofactor">
    <cofactor evidence="12 14">
        <name>Mg(2+)</name>
        <dbReference type="ChEBI" id="CHEBI:18420"/>
    </cofactor>
</comment>
<dbReference type="Pfam" id="PF00953">
    <property type="entry name" value="Glycos_transf_4"/>
    <property type="match status" value="1"/>
</dbReference>
<feature type="binding site" evidence="14">
    <location>
        <position position="286"/>
    </location>
    <ligand>
        <name>Mg(2+)</name>
        <dbReference type="ChEBI" id="CHEBI:18420"/>
    </ligand>
</feature>
<dbReference type="GO" id="GO:0008963">
    <property type="term" value="F:phospho-N-acetylmuramoyl-pentapeptide-transferase activity"/>
    <property type="evidence" value="ECO:0007669"/>
    <property type="project" value="UniProtKB-UniRule"/>
</dbReference>
<evidence type="ECO:0000256" key="10">
    <source>
        <dbReference type="ARBA" id="ARBA00023306"/>
    </source>
</evidence>
<evidence type="ECO:0000256" key="3">
    <source>
        <dbReference type="ARBA" id="ARBA00022618"/>
    </source>
</evidence>
<dbReference type="GO" id="GO:0008360">
    <property type="term" value="P:regulation of cell shape"/>
    <property type="evidence" value="ECO:0007669"/>
    <property type="project" value="UniProtKB-KW"/>
</dbReference>
<keyword evidence="5 12" id="KW-0812">Transmembrane</keyword>
<dbReference type="AlphaFoldDB" id="A0A2H3P393"/>
<keyword evidence="9 12" id="KW-0472">Membrane</keyword>
<keyword evidence="10 12" id="KW-0131">Cell cycle</keyword>
<evidence type="ECO:0000256" key="13">
    <source>
        <dbReference type="NCBIfam" id="TIGR00445"/>
    </source>
</evidence>
<feature type="transmembrane region" description="Helical" evidence="12">
    <location>
        <begin position="363"/>
        <end position="384"/>
    </location>
</feature>
<name>A0A2H3P393_9BACT</name>
<keyword evidence="8 12" id="KW-1133">Transmembrane helix</keyword>
<dbReference type="CDD" id="cd06852">
    <property type="entry name" value="GT_MraY"/>
    <property type="match status" value="1"/>
</dbReference>
<keyword evidence="7 12" id="KW-0573">Peptidoglycan synthesis</keyword>
<feature type="transmembrane region" description="Helical" evidence="12">
    <location>
        <begin position="20"/>
        <end position="42"/>
    </location>
</feature>
<dbReference type="RefSeq" id="WP_098062817.1">
    <property type="nucleotide sequence ID" value="NZ_PDEP01000011.1"/>
</dbReference>
<evidence type="ECO:0000313" key="16">
    <source>
        <dbReference type="Proteomes" id="UP000221024"/>
    </source>
</evidence>
<dbReference type="PROSITE" id="PS01347">
    <property type="entry name" value="MRAY_1"/>
    <property type="match status" value="1"/>
</dbReference>
<comment type="similarity">
    <text evidence="2 12">Belongs to the glycosyltransferase 4 family. MraY subfamily.</text>
</comment>
<dbReference type="OrthoDB" id="9805475at2"/>
<sequence>MLYELFAFLQRTLDPPGFQVFQFITVRASLAALTALVIALFAGRRIIRWLERQQLGERVRTGTESGTIDHAHKAGTPTMGGLIILLSLLGSVLLWGDLKEPYVWLAIAATAWMGAVGFADDYIKTVRKQKEGLSAWTKIAAQVGIGVLVGSVLYFTPAFAEYNSLTYLPFLKNRAVDYYFFRDWIAGPDIGWIVYIPVVTFIMTAVSNAVNLTDGLDGLAAGVTAFVSLGLMALVYVSGNVNLASFLNVMYLPGTGELTVFCAAMTAACFGFLWYNGYPASVFMGDTGALALGAAVGAITLMVRKELLLPLLGIVYFAEALSVIIQTSYFKYTRRKTGTGKRIFRMAPLHHHYETKGTHEAKIVTRFWIITALTVIAALLTLRIR</sequence>
<dbReference type="InterPro" id="IPR003524">
    <property type="entry name" value="PNAcMuramoyl-5peptid_Trfase"/>
</dbReference>
<accession>A0A2H3P393</accession>
<evidence type="ECO:0000256" key="1">
    <source>
        <dbReference type="ARBA" id="ARBA00004141"/>
    </source>
</evidence>
<dbReference type="UniPathway" id="UPA00219"/>
<feature type="transmembrane region" description="Helical" evidence="12">
    <location>
        <begin position="139"/>
        <end position="160"/>
    </location>
</feature>
<feature type="transmembrane region" description="Helical" evidence="12">
    <location>
        <begin position="190"/>
        <end position="212"/>
    </location>
</feature>
<dbReference type="InterPro" id="IPR018480">
    <property type="entry name" value="PNAcMuramoyl-5peptid_Trfase_CS"/>
</dbReference>
<keyword evidence="3 12" id="KW-0132">Cell division</keyword>
<feature type="binding site" evidence="14">
    <location>
        <position position="211"/>
    </location>
    <ligand>
        <name>Mg(2+)</name>
        <dbReference type="ChEBI" id="CHEBI:18420"/>
    </ligand>
</feature>
<protein>
    <recommendedName>
        <fullName evidence="12 13">Phospho-N-acetylmuramoyl-pentapeptide-transferase</fullName>
        <ecNumber evidence="12 13">2.7.8.13</ecNumber>
    </recommendedName>
    <alternativeName>
        <fullName evidence="12">UDP-MurNAc-pentapeptide phosphotransferase</fullName>
    </alternativeName>
</protein>
<dbReference type="PROSITE" id="PS01348">
    <property type="entry name" value="MRAY_2"/>
    <property type="match status" value="1"/>
</dbReference>
<dbReference type="PANTHER" id="PTHR22926">
    <property type="entry name" value="PHOSPHO-N-ACETYLMURAMOYL-PENTAPEPTIDE-TRANSFERASE"/>
    <property type="match status" value="1"/>
</dbReference>
<comment type="caution">
    <text evidence="15">The sequence shown here is derived from an EMBL/GenBank/DDBJ whole genome shotgun (WGS) entry which is preliminary data.</text>
</comment>